<evidence type="ECO:0000256" key="4">
    <source>
        <dbReference type="ARBA" id="ARBA00022692"/>
    </source>
</evidence>
<dbReference type="PANTHER" id="PTHR43549">
    <property type="entry name" value="MULTIDRUG RESISTANCE PROTEIN YPNP-RELATED"/>
    <property type="match status" value="1"/>
</dbReference>
<sequence>MSALQGLEAATSIITRDLPIASANVSTPTSFQWRRDRYPVALSFNMAAFLLPALYSTLTKLWVAKMDSSMVVTTDVYTYMATIAEVINDGLPRASWTTIGDKHSRKRSQRLALTHTLLLAQAFLGLVLSLVLLGAAEAFARGFVPREVRQQSITYVRIGSFSVFSGAIEAAIGAATRALDEPDVALVLSCIKFAVNIILDLLLISTLKVGSFEPTANLQAGIHLTCNLAATFGALAYFLIKNSDQHKGQERDQERDQERGRERVAPSLWALKVLLWPAIPTFAESAIRNSLYLWLVTTIVSMGTIYATAWGVFNTIRWGFVMVPVSALEATTLAFVGHNWSRWRSNIGITTLQPRPSLASLVRIARPAFVSAVLALAFEVPLCISMYLVGARSFARYLSGSDDVAEVTAHMWRTLDWCYIVFAVSTQMSAILLATRPKWYLWQSLASTLLYVLPWTIVCQVAKLDRNSAWTYHALTFGGSLVFSFICIMAVLGLWAWTLRTGRAHLERVRLPPDSA</sequence>
<feature type="transmembrane region" description="Helical" evidence="7">
    <location>
        <begin position="440"/>
        <end position="462"/>
    </location>
</feature>
<reference evidence="8 9" key="1">
    <citation type="journal article" date="2015" name="BMC Genomics">
        <title>Gene expression during zombie ant biting behavior reflects the complexity underlying fungal parasitic behavioral manipulation.</title>
        <authorList>
            <person name="de Bekker C."/>
            <person name="Ohm R.A."/>
            <person name="Loreto R.G."/>
            <person name="Sebastian A."/>
            <person name="Albert I."/>
            <person name="Merrow M."/>
            <person name="Brachmann A."/>
            <person name="Hughes D.P."/>
        </authorList>
    </citation>
    <scope>NUCLEOTIDE SEQUENCE [LARGE SCALE GENOMIC DNA]</scope>
    <source>
        <strain evidence="8 9">SC16a</strain>
    </source>
</reference>
<evidence type="ECO:0000256" key="6">
    <source>
        <dbReference type="ARBA" id="ARBA00023136"/>
    </source>
</evidence>
<accession>A0A2A9PBM5</accession>
<protein>
    <submittedName>
        <fullName evidence="8">Uncharacterized protein</fullName>
    </submittedName>
</protein>
<keyword evidence="6 7" id="KW-0472">Membrane</keyword>
<feature type="transmembrane region" description="Helical" evidence="7">
    <location>
        <begin position="417"/>
        <end position="434"/>
    </location>
</feature>
<dbReference type="STRING" id="268505.A0A2A9PBM5"/>
<feature type="transmembrane region" description="Helical" evidence="7">
    <location>
        <begin position="291"/>
        <end position="313"/>
    </location>
</feature>
<keyword evidence="9" id="KW-1185">Reference proteome</keyword>
<reference evidence="8 9" key="2">
    <citation type="journal article" date="2017" name="Sci. Rep.">
        <title>Ant-infecting Ophiocordyceps genomes reveal a high diversity of potential behavioral manipulation genes and a possible major role for enterotoxins.</title>
        <authorList>
            <person name="de Bekker C."/>
            <person name="Ohm R.A."/>
            <person name="Evans H.C."/>
            <person name="Brachmann A."/>
            <person name="Hughes D.P."/>
        </authorList>
    </citation>
    <scope>NUCLEOTIDE SEQUENCE [LARGE SCALE GENOMIC DNA]</scope>
    <source>
        <strain evidence="8 9">SC16a</strain>
    </source>
</reference>
<evidence type="ECO:0000256" key="1">
    <source>
        <dbReference type="ARBA" id="ARBA00004651"/>
    </source>
</evidence>
<feature type="transmembrane region" description="Helical" evidence="7">
    <location>
        <begin position="368"/>
        <end position="389"/>
    </location>
</feature>
<dbReference type="GO" id="GO:0005886">
    <property type="term" value="C:plasma membrane"/>
    <property type="evidence" value="ECO:0007669"/>
    <property type="project" value="UniProtKB-SubCell"/>
</dbReference>
<gene>
    <name evidence="8" type="ORF">XA68_14015</name>
</gene>
<dbReference type="PANTHER" id="PTHR43549:SF2">
    <property type="entry name" value="MULTIDRUG RESISTANCE PROTEIN NORM-RELATED"/>
    <property type="match status" value="1"/>
</dbReference>
<feature type="transmembrane region" description="Helical" evidence="7">
    <location>
        <begin position="153"/>
        <end position="172"/>
    </location>
</feature>
<feature type="transmembrane region" description="Helical" evidence="7">
    <location>
        <begin position="184"/>
        <end position="204"/>
    </location>
</feature>
<dbReference type="InterPro" id="IPR052031">
    <property type="entry name" value="Membrane_Transporter-Flippase"/>
</dbReference>
<dbReference type="Proteomes" id="UP000037136">
    <property type="component" value="Unassembled WGS sequence"/>
</dbReference>
<evidence type="ECO:0000256" key="5">
    <source>
        <dbReference type="ARBA" id="ARBA00022989"/>
    </source>
</evidence>
<feature type="transmembrane region" description="Helical" evidence="7">
    <location>
        <begin position="474"/>
        <end position="497"/>
    </location>
</feature>
<feature type="transmembrane region" description="Helical" evidence="7">
    <location>
        <begin position="111"/>
        <end position="133"/>
    </location>
</feature>
<comment type="subcellular location">
    <subcellularLocation>
        <location evidence="1">Cell membrane</location>
        <topology evidence="1">Multi-pass membrane protein</topology>
    </subcellularLocation>
</comment>
<feature type="transmembrane region" description="Helical" evidence="7">
    <location>
        <begin position="320"/>
        <end position="340"/>
    </location>
</feature>
<dbReference type="EMBL" id="LAZP02000315">
    <property type="protein sequence ID" value="PFH58216.1"/>
    <property type="molecule type" value="Genomic_DNA"/>
</dbReference>
<keyword evidence="5 7" id="KW-1133">Transmembrane helix</keyword>
<feature type="transmembrane region" description="Helical" evidence="7">
    <location>
        <begin position="38"/>
        <end position="58"/>
    </location>
</feature>
<keyword evidence="4 7" id="KW-0812">Transmembrane</keyword>
<name>A0A2A9PBM5_OPHUN</name>
<keyword evidence="3" id="KW-1003">Cell membrane</keyword>
<evidence type="ECO:0000313" key="9">
    <source>
        <dbReference type="Proteomes" id="UP000037136"/>
    </source>
</evidence>
<feature type="transmembrane region" description="Helical" evidence="7">
    <location>
        <begin position="216"/>
        <end position="240"/>
    </location>
</feature>
<evidence type="ECO:0000256" key="2">
    <source>
        <dbReference type="ARBA" id="ARBA00022448"/>
    </source>
</evidence>
<organism evidence="8 9">
    <name type="scientific">Ophiocordyceps unilateralis</name>
    <name type="common">Zombie-ant fungus</name>
    <name type="synonym">Torrubia unilateralis</name>
    <dbReference type="NCBI Taxonomy" id="268505"/>
    <lineage>
        <taxon>Eukaryota</taxon>
        <taxon>Fungi</taxon>
        <taxon>Dikarya</taxon>
        <taxon>Ascomycota</taxon>
        <taxon>Pezizomycotina</taxon>
        <taxon>Sordariomycetes</taxon>
        <taxon>Hypocreomycetidae</taxon>
        <taxon>Hypocreales</taxon>
        <taxon>Ophiocordycipitaceae</taxon>
        <taxon>Ophiocordyceps</taxon>
    </lineage>
</organism>
<evidence type="ECO:0000256" key="3">
    <source>
        <dbReference type="ARBA" id="ARBA00022475"/>
    </source>
</evidence>
<keyword evidence="2" id="KW-0813">Transport</keyword>
<dbReference type="AlphaFoldDB" id="A0A2A9PBM5"/>
<proteinExistence type="predicted"/>
<evidence type="ECO:0000313" key="8">
    <source>
        <dbReference type="EMBL" id="PFH58216.1"/>
    </source>
</evidence>
<dbReference type="OrthoDB" id="2119662at2759"/>
<evidence type="ECO:0000256" key="7">
    <source>
        <dbReference type="SAM" id="Phobius"/>
    </source>
</evidence>
<comment type="caution">
    <text evidence="8">The sequence shown here is derived from an EMBL/GenBank/DDBJ whole genome shotgun (WGS) entry which is preliminary data.</text>
</comment>